<evidence type="ECO:0000256" key="5">
    <source>
        <dbReference type="ARBA" id="ARBA00022989"/>
    </source>
</evidence>
<evidence type="ECO:0000313" key="9">
    <source>
        <dbReference type="Proteomes" id="UP000676169"/>
    </source>
</evidence>
<accession>A0A975G7W7</accession>
<keyword evidence="3" id="KW-1003">Cell membrane</keyword>
<gene>
    <name evidence="8" type="ORF">KBB96_16245</name>
</gene>
<dbReference type="InterPro" id="IPR032808">
    <property type="entry name" value="DoxX"/>
</dbReference>
<feature type="transmembrane region" description="Helical" evidence="7">
    <location>
        <begin position="77"/>
        <end position="101"/>
    </location>
</feature>
<dbReference type="RefSeq" id="WP_211630546.1">
    <property type="nucleotide sequence ID" value="NZ_CP073100.1"/>
</dbReference>
<evidence type="ECO:0000256" key="1">
    <source>
        <dbReference type="ARBA" id="ARBA00004651"/>
    </source>
</evidence>
<dbReference type="KEGG" id="lamb:KBB96_16245"/>
<dbReference type="PANTHER" id="PTHR33452">
    <property type="entry name" value="OXIDOREDUCTASE CATD-RELATED"/>
    <property type="match status" value="1"/>
</dbReference>
<proteinExistence type="inferred from homology"/>
<dbReference type="Pfam" id="PF07681">
    <property type="entry name" value="DoxX"/>
    <property type="match status" value="1"/>
</dbReference>
<dbReference type="PANTHER" id="PTHR33452:SF1">
    <property type="entry name" value="INNER MEMBRANE PROTEIN YPHA-RELATED"/>
    <property type="match status" value="1"/>
</dbReference>
<organism evidence="8 9">
    <name type="scientific">Luteolibacter ambystomatis</name>
    <dbReference type="NCBI Taxonomy" id="2824561"/>
    <lineage>
        <taxon>Bacteria</taxon>
        <taxon>Pseudomonadati</taxon>
        <taxon>Verrucomicrobiota</taxon>
        <taxon>Verrucomicrobiia</taxon>
        <taxon>Verrucomicrobiales</taxon>
        <taxon>Verrucomicrobiaceae</taxon>
        <taxon>Luteolibacter</taxon>
    </lineage>
</organism>
<name>A0A975G7W7_9BACT</name>
<keyword evidence="6 7" id="KW-0472">Membrane</keyword>
<evidence type="ECO:0000256" key="3">
    <source>
        <dbReference type="ARBA" id="ARBA00022475"/>
    </source>
</evidence>
<evidence type="ECO:0000313" key="8">
    <source>
        <dbReference type="EMBL" id="QUE50406.1"/>
    </source>
</evidence>
<evidence type="ECO:0000256" key="2">
    <source>
        <dbReference type="ARBA" id="ARBA00006679"/>
    </source>
</evidence>
<comment type="subcellular location">
    <subcellularLocation>
        <location evidence="1">Cell membrane</location>
        <topology evidence="1">Multi-pass membrane protein</topology>
    </subcellularLocation>
</comment>
<keyword evidence="4 7" id="KW-0812">Transmembrane</keyword>
<evidence type="ECO:0000256" key="6">
    <source>
        <dbReference type="ARBA" id="ARBA00023136"/>
    </source>
</evidence>
<keyword evidence="9" id="KW-1185">Reference proteome</keyword>
<feature type="transmembrane region" description="Helical" evidence="7">
    <location>
        <begin position="136"/>
        <end position="155"/>
    </location>
</feature>
<reference evidence="8" key="1">
    <citation type="submission" date="2021-04" db="EMBL/GenBank/DDBJ databases">
        <title>Luteolibacter sp. 32A isolated from the skin of an Anderson's salamander (Ambystoma andersonii).</title>
        <authorList>
            <person name="Spergser J."/>
            <person name="Busse H.-J."/>
        </authorList>
    </citation>
    <scope>NUCLEOTIDE SEQUENCE</scope>
    <source>
        <strain evidence="8">32A</strain>
    </source>
</reference>
<dbReference type="InterPro" id="IPR051907">
    <property type="entry name" value="DoxX-like_oxidoreductase"/>
</dbReference>
<dbReference type="GO" id="GO:0005886">
    <property type="term" value="C:plasma membrane"/>
    <property type="evidence" value="ECO:0007669"/>
    <property type="project" value="UniProtKB-SubCell"/>
</dbReference>
<protein>
    <submittedName>
        <fullName evidence="8">DoxX family protein</fullName>
    </submittedName>
</protein>
<dbReference type="AlphaFoldDB" id="A0A975G7W7"/>
<dbReference type="EMBL" id="CP073100">
    <property type="protein sequence ID" value="QUE50406.1"/>
    <property type="molecule type" value="Genomic_DNA"/>
</dbReference>
<evidence type="ECO:0000256" key="4">
    <source>
        <dbReference type="ARBA" id="ARBA00022692"/>
    </source>
</evidence>
<sequence>MNPYLSKVCSRLHVLEAPGRDLVLLFLRLTIGAQFFLTGKGKLAHLDKVAGFFESLHIPAPHFHAVLVSNVEMIGGLLLVLGLATRLAAVPLTISMIVAYLTAHLNDVLHPEDAADATGFSAFMTHVSAFIDQKPFPFLVVCLVLLAFGAGRVSLDHLIGKRCCHHKAAAP</sequence>
<comment type="similarity">
    <text evidence="2">Belongs to the DoxX family.</text>
</comment>
<keyword evidence="5 7" id="KW-1133">Transmembrane helix</keyword>
<evidence type="ECO:0000256" key="7">
    <source>
        <dbReference type="SAM" id="Phobius"/>
    </source>
</evidence>
<dbReference type="Proteomes" id="UP000676169">
    <property type="component" value="Chromosome"/>
</dbReference>